<evidence type="ECO:0000256" key="1">
    <source>
        <dbReference type="ARBA" id="ARBA00004236"/>
    </source>
</evidence>
<evidence type="ECO:0000256" key="4">
    <source>
        <dbReference type="ARBA" id="ARBA00022723"/>
    </source>
</evidence>
<accession>A0A4V1G7Q1</accession>
<comment type="subcellular location">
    <subcellularLocation>
        <location evidence="1">Cell membrane</location>
    </subcellularLocation>
</comment>
<reference evidence="12 13" key="1">
    <citation type="submission" date="2019-05" db="EMBL/GenBank/DDBJ databases">
        <title>Complete genome sequence of Izhakiella calystegiae KSNA2, an endophyte isolated from beach morning glory (Calystegia soldanella).</title>
        <authorList>
            <person name="Jiang L."/>
            <person name="Jeong J.C."/>
            <person name="Kim C.Y."/>
            <person name="Kim D.H."/>
            <person name="Kim S.W."/>
            <person name="Lee j."/>
        </authorList>
    </citation>
    <scope>NUCLEOTIDE SEQUENCE [LARGE SCALE GENOMIC DNA]</scope>
    <source>
        <strain evidence="12 13">KSNA2</strain>
    </source>
</reference>
<proteinExistence type="predicted"/>
<evidence type="ECO:0000256" key="3">
    <source>
        <dbReference type="ARBA" id="ARBA00022617"/>
    </source>
</evidence>
<protein>
    <submittedName>
        <fullName evidence="12">C-type cytochrome</fullName>
    </submittedName>
</protein>
<feature type="binding site" description="covalent" evidence="9">
    <location>
        <position position="58"/>
    </location>
    <ligand>
        <name>heme c</name>
        <dbReference type="ChEBI" id="CHEBI:61717"/>
        <label>1</label>
    </ligand>
</feature>
<dbReference type="KEGG" id="izh:FEM41_12590"/>
<feature type="domain" description="Cytochrome c" evidence="11">
    <location>
        <begin position="323"/>
        <end position="411"/>
    </location>
</feature>
<comment type="cofactor">
    <cofactor evidence="9">
        <name>heme c</name>
        <dbReference type="ChEBI" id="CHEBI:61717"/>
    </cofactor>
    <text evidence="9">Binds 3 heme c groups covalently per subunit.</text>
</comment>
<feature type="binding site" description="covalent" evidence="9">
    <location>
        <position position="208"/>
    </location>
    <ligand>
        <name>heme c</name>
        <dbReference type="ChEBI" id="CHEBI:61717"/>
        <label>2</label>
    </ligand>
</feature>
<feature type="binding site" description="covalent" evidence="9">
    <location>
        <position position="211"/>
    </location>
    <ligand>
        <name>heme c</name>
        <dbReference type="ChEBI" id="CHEBI:61717"/>
        <label>2</label>
    </ligand>
</feature>
<dbReference type="GO" id="GO:0005886">
    <property type="term" value="C:plasma membrane"/>
    <property type="evidence" value="ECO:0007669"/>
    <property type="project" value="UniProtKB-SubCell"/>
</dbReference>
<feature type="binding site" description="axial binding residue" evidence="10">
    <location>
        <position position="212"/>
    </location>
    <ligand>
        <name>heme c</name>
        <dbReference type="ChEBI" id="CHEBI:61717"/>
        <label>2</label>
    </ligand>
    <ligandPart>
        <name>Fe</name>
        <dbReference type="ChEBI" id="CHEBI:18248"/>
    </ligandPart>
</feature>
<dbReference type="RefSeq" id="WP_138096302.1">
    <property type="nucleotide sequence ID" value="NZ_CP040428.1"/>
</dbReference>
<evidence type="ECO:0000259" key="11">
    <source>
        <dbReference type="PROSITE" id="PS51007"/>
    </source>
</evidence>
<keyword evidence="2" id="KW-1003">Cell membrane</keyword>
<evidence type="ECO:0000256" key="7">
    <source>
        <dbReference type="ARBA" id="ARBA00023004"/>
    </source>
</evidence>
<sequence length="432" mass="46773">MNLKKWSAGVAGVAVIAVVVGMALTSHSTIDPVSPPQAGHFSHDEIARGQQLYQAGDCAVCHTRPGGKRDAGGLALNSPMGAIYSTNITPDPQYGIGGWSFEAFRRAMREGIDREGNHLYPAFPYTAYTHVSDGDLKALYAWLMTRPAVHEAAPETDLGFPFNIRRGIWLWNQLFLDKGPLPVARVPEGLDPARWERGRYLVEGLGHCSACHSPRNLLFAEKGGESHLGGGEVDGWVAPALNAQSPAPHRWQEEDLYQFLKTGYSPRHGATAGPMAPVIKEGTSALAESDLRAIATYIAGLQKDRTDRPLLPVKAIESATLRSTDSEGARLYSGACMACHAQSLGADMHGVRPSLQQATQFHLATPDNAIRAVLDGVTEPASDGLGTMPGFRHNMNDSQVAALLNFIRQQVAGQPTWPDLEQRVRAIRAERH</sequence>
<dbReference type="GO" id="GO:0016614">
    <property type="term" value="F:oxidoreductase activity, acting on CH-OH group of donors"/>
    <property type="evidence" value="ECO:0007669"/>
    <property type="project" value="InterPro"/>
</dbReference>
<evidence type="ECO:0000256" key="10">
    <source>
        <dbReference type="PIRSR" id="PIRSR000018-51"/>
    </source>
</evidence>
<dbReference type="AlphaFoldDB" id="A0A4V1G7Q1"/>
<evidence type="ECO:0000256" key="9">
    <source>
        <dbReference type="PIRSR" id="PIRSR000018-50"/>
    </source>
</evidence>
<dbReference type="SUPFAM" id="SSF46626">
    <property type="entry name" value="Cytochrome c"/>
    <property type="match status" value="3"/>
</dbReference>
<dbReference type="GO" id="GO:0009055">
    <property type="term" value="F:electron transfer activity"/>
    <property type="evidence" value="ECO:0007669"/>
    <property type="project" value="InterPro"/>
</dbReference>
<feature type="binding site" description="covalent" evidence="9">
    <location>
        <position position="339"/>
    </location>
    <ligand>
        <name>heme c</name>
        <dbReference type="ChEBI" id="CHEBI:61717"/>
        <label>3</label>
    </ligand>
</feature>
<keyword evidence="6" id="KW-0677">Repeat</keyword>
<keyword evidence="3 9" id="KW-0349">Heme</keyword>
<keyword evidence="7 10" id="KW-0408">Iron</keyword>
<keyword evidence="4 10" id="KW-0479">Metal-binding</keyword>
<feature type="domain" description="Cytochrome c" evidence="11">
    <location>
        <begin position="193"/>
        <end position="302"/>
    </location>
</feature>
<dbReference type="EMBL" id="CP040428">
    <property type="protein sequence ID" value="QCT20427.1"/>
    <property type="molecule type" value="Genomic_DNA"/>
</dbReference>
<evidence type="ECO:0000313" key="12">
    <source>
        <dbReference type="EMBL" id="QCT20427.1"/>
    </source>
</evidence>
<dbReference type="Proteomes" id="UP000302163">
    <property type="component" value="Chromosome"/>
</dbReference>
<dbReference type="Gene3D" id="1.10.760.10">
    <property type="entry name" value="Cytochrome c-like domain"/>
    <property type="match status" value="3"/>
</dbReference>
<evidence type="ECO:0000256" key="5">
    <source>
        <dbReference type="ARBA" id="ARBA00022729"/>
    </source>
</evidence>
<dbReference type="PANTHER" id="PTHR35008">
    <property type="entry name" value="BLL4482 PROTEIN-RELATED"/>
    <property type="match status" value="1"/>
</dbReference>
<evidence type="ECO:0000256" key="2">
    <source>
        <dbReference type="ARBA" id="ARBA00022475"/>
    </source>
</evidence>
<dbReference type="PROSITE" id="PS51007">
    <property type="entry name" value="CYTC"/>
    <property type="match status" value="3"/>
</dbReference>
<dbReference type="GO" id="GO:0005506">
    <property type="term" value="F:iron ion binding"/>
    <property type="evidence" value="ECO:0007669"/>
    <property type="project" value="InterPro"/>
</dbReference>
<dbReference type="InterPro" id="IPR009056">
    <property type="entry name" value="Cyt_c-like_dom"/>
</dbReference>
<keyword evidence="13" id="KW-1185">Reference proteome</keyword>
<dbReference type="InterPro" id="IPR014353">
    <property type="entry name" value="Membr-bd_ADH_cyt_c"/>
</dbReference>
<gene>
    <name evidence="12" type="ORF">FEM41_12590</name>
</gene>
<dbReference type="Pfam" id="PF00034">
    <property type="entry name" value="Cytochrom_C"/>
    <property type="match status" value="1"/>
</dbReference>
<dbReference type="PIRSF" id="PIRSF000018">
    <property type="entry name" value="Mb_ADH_cyt_c"/>
    <property type="match status" value="1"/>
</dbReference>
<name>A0A4V1G7Q1_9ENTR</name>
<dbReference type="GO" id="GO:0020037">
    <property type="term" value="F:heme binding"/>
    <property type="evidence" value="ECO:0007669"/>
    <property type="project" value="InterPro"/>
</dbReference>
<evidence type="ECO:0000256" key="6">
    <source>
        <dbReference type="ARBA" id="ARBA00022737"/>
    </source>
</evidence>
<feature type="binding site" description="axial binding residue" evidence="10">
    <location>
        <position position="62"/>
    </location>
    <ligand>
        <name>heme c</name>
        <dbReference type="ChEBI" id="CHEBI:61717"/>
        <label>1</label>
    </ligand>
    <ligandPart>
        <name>Fe</name>
        <dbReference type="ChEBI" id="CHEBI:18248"/>
    </ligandPart>
</feature>
<dbReference type="InterPro" id="IPR036909">
    <property type="entry name" value="Cyt_c-like_dom_sf"/>
</dbReference>
<evidence type="ECO:0000313" key="13">
    <source>
        <dbReference type="Proteomes" id="UP000302163"/>
    </source>
</evidence>
<feature type="binding site" description="axial binding residue" evidence="10">
    <location>
        <position position="340"/>
    </location>
    <ligand>
        <name>heme c</name>
        <dbReference type="ChEBI" id="CHEBI:61717"/>
        <label>3</label>
    </ligand>
    <ligandPart>
        <name>Fe</name>
        <dbReference type="ChEBI" id="CHEBI:18248"/>
    </ligandPart>
</feature>
<dbReference type="PANTHER" id="PTHR35008:SF8">
    <property type="entry name" value="ALCOHOL DEHYDROGENASE CYTOCHROME C SUBUNIT"/>
    <property type="match status" value="1"/>
</dbReference>
<feature type="binding site" description="covalent" evidence="9">
    <location>
        <position position="336"/>
    </location>
    <ligand>
        <name>heme c</name>
        <dbReference type="ChEBI" id="CHEBI:61717"/>
        <label>3</label>
    </ligand>
</feature>
<organism evidence="12 13">
    <name type="scientific">Jejubacter calystegiae</name>
    <dbReference type="NCBI Taxonomy" id="2579935"/>
    <lineage>
        <taxon>Bacteria</taxon>
        <taxon>Pseudomonadati</taxon>
        <taxon>Pseudomonadota</taxon>
        <taxon>Gammaproteobacteria</taxon>
        <taxon>Enterobacterales</taxon>
        <taxon>Enterobacteriaceae</taxon>
        <taxon>Jejubacter</taxon>
    </lineage>
</organism>
<keyword evidence="8" id="KW-0472">Membrane</keyword>
<feature type="domain" description="Cytochrome c" evidence="11">
    <location>
        <begin position="44"/>
        <end position="147"/>
    </location>
</feature>
<dbReference type="Pfam" id="PF13442">
    <property type="entry name" value="Cytochrome_CBB3"/>
    <property type="match status" value="1"/>
</dbReference>
<dbReference type="OrthoDB" id="9811281at2"/>
<keyword evidence="5" id="KW-0732">Signal</keyword>
<evidence type="ECO:0000256" key="8">
    <source>
        <dbReference type="ARBA" id="ARBA00023136"/>
    </source>
</evidence>
<dbReference type="InterPro" id="IPR051459">
    <property type="entry name" value="Cytochrome_c-type_DH"/>
</dbReference>
<feature type="binding site" description="covalent" evidence="9">
    <location>
        <position position="61"/>
    </location>
    <ligand>
        <name>heme c</name>
        <dbReference type="ChEBI" id="CHEBI:61717"/>
        <label>1</label>
    </ligand>
</feature>